<dbReference type="EMBL" id="FXYF01000003">
    <property type="protein sequence ID" value="SMX37825.1"/>
    <property type="molecule type" value="Genomic_DNA"/>
</dbReference>
<evidence type="ECO:0000259" key="3">
    <source>
        <dbReference type="Pfam" id="PF05175"/>
    </source>
</evidence>
<evidence type="ECO:0000313" key="4">
    <source>
        <dbReference type="EMBL" id="SMX37825.1"/>
    </source>
</evidence>
<organism evidence="4 5">
    <name type="scientific">Maliponia aquimaris</name>
    <dbReference type="NCBI Taxonomy" id="1673631"/>
    <lineage>
        <taxon>Bacteria</taxon>
        <taxon>Pseudomonadati</taxon>
        <taxon>Pseudomonadota</taxon>
        <taxon>Alphaproteobacteria</taxon>
        <taxon>Rhodobacterales</taxon>
        <taxon>Paracoccaceae</taxon>
        <taxon>Maliponia</taxon>
    </lineage>
</organism>
<dbReference type="InterPro" id="IPR007848">
    <property type="entry name" value="Small_mtfrase_dom"/>
</dbReference>
<evidence type="ECO:0000313" key="5">
    <source>
        <dbReference type="Proteomes" id="UP000207598"/>
    </source>
</evidence>
<dbReference type="AlphaFoldDB" id="A0A238K4P1"/>
<evidence type="ECO:0000256" key="1">
    <source>
        <dbReference type="ARBA" id="ARBA00022603"/>
    </source>
</evidence>
<dbReference type="GO" id="GO:0003676">
    <property type="term" value="F:nucleic acid binding"/>
    <property type="evidence" value="ECO:0007669"/>
    <property type="project" value="InterPro"/>
</dbReference>
<keyword evidence="4" id="KW-0808">Transferase</keyword>
<reference evidence="4 5" key="1">
    <citation type="submission" date="2017-05" db="EMBL/GenBank/DDBJ databases">
        <authorList>
            <person name="Song R."/>
            <person name="Chenine A.L."/>
            <person name="Ruprecht R.M."/>
        </authorList>
    </citation>
    <scope>NUCLEOTIDE SEQUENCE [LARGE SCALE GENOMIC DNA]</scope>
    <source>
        <strain evidence="4 5">CECT 8898</strain>
    </source>
</reference>
<dbReference type="InterPro" id="IPR029063">
    <property type="entry name" value="SAM-dependent_MTases_sf"/>
</dbReference>
<dbReference type="GO" id="GO:0052914">
    <property type="term" value="F:16S rRNA (guanine(1207)-N(2))-methyltransferase activity"/>
    <property type="evidence" value="ECO:0007669"/>
    <property type="project" value="UniProtKB-EC"/>
</dbReference>
<keyword evidence="5" id="KW-1185">Reference proteome</keyword>
<accession>A0A238K4P1</accession>
<dbReference type="Pfam" id="PF05175">
    <property type="entry name" value="MTS"/>
    <property type="match status" value="1"/>
</dbReference>
<dbReference type="SUPFAM" id="SSF53335">
    <property type="entry name" value="S-adenosyl-L-methionine-dependent methyltransferases"/>
    <property type="match status" value="1"/>
</dbReference>
<dbReference type="EC" id="2.1.1.172" evidence="4"/>
<evidence type="ECO:0000256" key="2">
    <source>
        <dbReference type="ARBA" id="ARBA00022691"/>
    </source>
</evidence>
<dbReference type="OrthoDB" id="5489421at2"/>
<keyword evidence="1 4" id="KW-0489">Methyltransferase</keyword>
<dbReference type="PANTHER" id="PTHR47739">
    <property type="entry name" value="TRNA1(VAL) (ADENINE(37)-N6)-METHYLTRANSFERASE"/>
    <property type="match status" value="1"/>
</dbReference>
<keyword evidence="2" id="KW-0949">S-adenosyl-L-methionine</keyword>
<dbReference type="Proteomes" id="UP000207598">
    <property type="component" value="Unassembled WGS sequence"/>
</dbReference>
<name>A0A238K4P1_9RHOB</name>
<dbReference type="Gene3D" id="3.40.50.150">
    <property type="entry name" value="Vaccinia Virus protein VP39"/>
    <property type="match status" value="1"/>
</dbReference>
<dbReference type="PROSITE" id="PS00092">
    <property type="entry name" value="N6_MTASE"/>
    <property type="match status" value="1"/>
</dbReference>
<dbReference type="CDD" id="cd02440">
    <property type="entry name" value="AdoMet_MTases"/>
    <property type="match status" value="1"/>
</dbReference>
<dbReference type="InterPro" id="IPR050210">
    <property type="entry name" value="tRNA_Adenine-N(6)_MTase"/>
</dbReference>
<protein>
    <submittedName>
        <fullName evidence="4">Ribosomal RNA small subunit methyltransferase C</fullName>
        <ecNumber evidence="4">2.1.1.172</ecNumber>
    </submittedName>
</protein>
<sequence length="245" mass="25994">MLGGRVRLLQPRDGYRAGTDPVLLAAAVAAVPGQSVLDLGCGAGPGLCCLGVRVPGLRLAGLELQPGYADLARRNLAHNGLTGEIWTGDLGDPPAEMKAQSFDHVLANPPYFEAGKRIGADEAGREIALAGETPLTDWVACAARRLKPRGYATFIQRAERLPDLIAAMQGRLGALELLPLLPRAGRAPRLILLRGRKDGRAPFRFHPGAVIHDGDTHEEPGTRYTARFQAVMQDGAALDFSAGQG</sequence>
<proteinExistence type="predicted"/>
<dbReference type="InterPro" id="IPR002052">
    <property type="entry name" value="DNA_methylase_N6_adenine_CS"/>
</dbReference>
<feature type="domain" description="Methyltransferase small" evidence="3">
    <location>
        <begin position="23"/>
        <end position="117"/>
    </location>
</feature>
<dbReference type="PANTHER" id="PTHR47739:SF1">
    <property type="entry name" value="TRNA1(VAL) (ADENINE(37)-N6)-METHYLTRANSFERASE"/>
    <property type="match status" value="1"/>
</dbReference>
<gene>
    <name evidence="4" type="primary">rsmC</name>
    <name evidence="4" type="ORF">MAA8898_01274</name>
</gene>